<evidence type="ECO:0000256" key="1">
    <source>
        <dbReference type="ARBA" id="ARBA00009108"/>
    </source>
</evidence>
<evidence type="ECO:0000313" key="5">
    <source>
        <dbReference type="EMBL" id="KAB5607821.1"/>
    </source>
</evidence>
<keyword evidence="4" id="KW-1133">Transmembrane helix</keyword>
<dbReference type="OrthoDB" id="3214641at2"/>
<proteinExistence type="inferred from homology"/>
<dbReference type="Pfam" id="PF05949">
    <property type="entry name" value="DUF881"/>
    <property type="match status" value="1"/>
</dbReference>
<keyword evidence="4" id="KW-0472">Membrane</keyword>
<feature type="region of interest" description="Disordered" evidence="3">
    <location>
        <begin position="249"/>
        <end position="324"/>
    </location>
</feature>
<dbReference type="GO" id="GO:0005886">
    <property type="term" value="C:plasma membrane"/>
    <property type="evidence" value="ECO:0007669"/>
    <property type="project" value="TreeGrafter"/>
</dbReference>
<protein>
    <submittedName>
        <fullName evidence="5">DUF881 domain-containing protein</fullName>
    </submittedName>
</protein>
<evidence type="ECO:0000256" key="3">
    <source>
        <dbReference type="SAM" id="MobiDB-lite"/>
    </source>
</evidence>
<evidence type="ECO:0000313" key="6">
    <source>
        <dbReference type="Proteomes" id="UP000326336"/>
    </source>
</evidence>
<evidence type="ECO:0000256" key="4">
    <source>
        <dbReference type="SAM" id="Phobius"/>
    </source>
</evidence>
<dbReference type="PANTHER" id="PTHR37313:SF4">
    <property type="entry name" value="CONSERVED MEMBRANE PROTEIN-RELATED"/>
    <property type="match status" value="1"/>
</dbReference>
<feature type="coiled-coil region" evidence="2">
    <location>
        <begin position="51"/>
        <end position="78"/>
    </location>
</feature>
<feature type="compositionally biased region" description="Low complexity" evidence="3">
    <location>
        <begin position="263"/>
        <end position="324"/>
    </location>
</feature>
<reference evidence="5 6" key="1">
    <citation type="journal article" date="2019" name="Int. J. Syst. Evol. Microbiol.">
        <title>Bifidobacterium jacchi sp. nov., isolated from the faeces of a baby common marmoset (Callithrix jacchus).</title>
        <authorList>
            <person name="Modesto M."/>
            <person name="Watanabe K."/>
            <person name="Arita M."/>
            <person name="Satti M."/>
            <person name="Oki K."/>
            <person name="Sciavilla P."/>
            <person name="Patavino C."/>
            <person name="Camma C."/>
            <person name="Michelini S."/>
            <person name="Sgorbati B."/>
            <person name="Mattarelli P."/>
        </authorList>
    </citation>
    <scope>NUCLEOTIDE SEQUENCE [LARGE SCALE GENOMIC DNA]</scope>
    <source>
        <strain evidence="5 6">MRM 9.3</strain>
    </source>
</reference>
<keyword evidence="6" id="KW-1185">Reference proteome</keyword>
<keyword evidence="2" id="KW-0175">Coiled coil</keyword>
<comment type="caution">
    <text evidence="5">The sequence shown here is derived from an EMBL/GenBank/DDBJ whole genome shotgun (WGS) entry which is preliminary data.</text>
</comment>
<dbReference type="InterPro" id="IPR010273">
    <property type="entry name" value="DUF881"/>
</dbReference>
<accession>A0A5N5RM41</accession>
<keyword evidence="4" id="KW-0812">Transmembrane</keyword>
<name>A0A5N5RM41_9BIFI</name>
<dbReference type="Gene3D" id="3.30.70.1880">
    <property type="entry name" value="Protein of unknown function DUF881"/>
    <property type="match status" value="1"/>
</dbReference>
<dbReference type="Proteomes" id="UP000326336">
    <property type="component" value="Unassembled WGS sequence"/>
</dbReference>
<dbReference type="AlphaFoldDB" id="A0A5N5RM41"/>
<comment type="similarity">
    <text evidence="1">Belongs to the UPF0749 family.</text>
</comment>
<organism evidence="5 6">
    <name type="scientific">Bifidobacterium jacchi</name>
    <dbReference type="NCBI Taxonomy" id="2490545"/>
    <lineage>
        <taxon>Bacteria</taxon>
        <taxon>Bacillati</taxon>
        <taxon>Actinomycetota</taxon>
        <taxon>Actinomycetes</taxon>
        <taxon>Bifidobacteriales</taxon>
        <taxon>Bifidobacteriaceae</taxon>
        <taxon>Bifidobacterium</taxon>
    </lineage>
</organism>
<dbReference type="EMBL" id="RQSP01000007">
    <property type="protein sequence ID" value="KAB5607821.1"/>
    <property type="molecule type" value="Genomic_DNA"/>
</dbReference>
<evidence type="ECO:0000256" key="2">
    <source>
        <dbReference type="SAM" id="Coils"/>
    </source>
</evidence>
<sequence length="324" mass="33791">MARRTGRHGVKRSAAAGVATFLLVALSGYLLMTNVRVNRSAVVSSDTADLIEQRVRRVDELRDDVAKLSSQIDTVKDLAVGSAATSTPQGEDAGSGTVLPAVHGPGVSVTLDDSPLWEKMVDDSGSTANINDYVIHQEDIESVVNALWAGGAESMMIQDQRVLSNSAIVCQGNVLLLQGKKYSPPYTVSAIGPTDRMLQALDDSNAIKIYKEYVSAFGVGWNVETKADLKFPESAALLQPLRYSSVDTTQTEEAKAAGKTDAESSSDQSSAESSKSSESSDASAAADSTQSTGTAAGTANATGTANDSTESGDTAADTTTKKAQ</sequence>
<feature type="transmembrane region" description="Helical" evidence="4">
    <location>
        <begin position="12"/>
        <end position="32"/>
    </location>
</feature>
<gene>
    <name evidence="5" type="ORF">EHS19_03290</name>
</gene>
<feature type="compositionally biased region" description="Basic and acidic residues" evidence="3">
    <location>
        <begin position="252"/>
        <end position="262"/>
    </location>
</feature>
<dbReference type="PANTHER" id="PTHR37313">
    <property type="entry name" value="UPF0749 PROTEIN RV1825"/>
    <property type="match status" value="1"/>
</dbReference>